<dbReference type="EMBL" id="CABITT030000008">
    <property type="protein sequence ID" value="VVB14138.1"/>
    <property type="molecule type" value="Genomic_DNA"/>
</dbReference>
<feature type="transmembrane region" description="Helical" evidence="6">
    <location>
        <begin position="178"/>
        <end position="200"/>
    </location>
</feature>
<evidence type="ECO:0000256" key="4">
    <source>
        <dbReference type="ARBA" id="ARBA00022989"/>
    </source>
</evidence>
<dbReference type="Proteomes" id="UP000489600">
    <property type="component" value="Unassembled WGS sequence"/>
</dbReference>
<dbReference type="SUPFAM" id="SSF103473">
    <property type="entry name" value="MFS general substrate transporter"/>
    <property type="match status" value="1"/>
</dbReference>
<dbReference type="Pfam" id="PF00854">
    <property type="entry name" value="PTR2"/>
    <property type="match status" value="2"/>
</dbReference>
<feature type="transmembrane region" description="Helical" evidence="6">
    <location>
        <begin position="21"/>
        <end position="41"/>
    </location>
</feature>
<dbReference type="OrthoDB" id="8904098at2759"/>
<feature type="transmembrane region" description="Helical" evidence="6">
    <location>
        <begin position="380"/>
        <end position="399"/>
    </location>
</feature>
<gene>
    <name evidence="7" type="ORF">ANE_LOCUS24582</name>
</gene>
<evidence type="ECO:0008006" key="9">
    <source>
        <dbReference type="Google" id="ProtNLM"/>
    </source>
</evidence>
<feature type="transmembrane region" description="Helical" evidence="6">
    <location>
        <begin position="259"/>
        <end position="285"/>
    </location>
</feature>
<feature type="transmembrane region" description="Helical" evidence="6">
    <location>
        <begin position="89"/>
        <end position="112"/>
    </location>
</feature>
<evidence type="ECO:0000256" key="3">
    <source>
        <dbReference type="ARBA" id="ARBA00022692"/>
    </source>
</evidence>
<evidence type="ECO:0000313" key="8">
    <source>
        <dbReference type="Proteomes" id="UP000489600"/>
    </source>
</evidence>
<comment type="caution">
    <text evidence="7">The sequence shown here is derived from an EMBL/GenBank/DDBJ whole genome shotgun (WGS) entry which is preliminary data.</text>
</comment>
<evidence type="ECO:0000256" key="2">
    <source>
        <dbReference type="ARBA" id="ARBA00005982"/>
    </source>
</evidence>
<protein>
    <recommendedName>
        <fullName evidence="9">Major facilitator superfamily (MFS) profile domain-containing protein</fullName>
    </recommendedName>
</protein>
<dbReference type="CDD" id="cd17416">
    <property type="entry name" value="MFS_NPF1_2"/>
    <property type="match status" value="1"/>
</dbReference>
<feature type="transmembrane region" description="Helical" evidence="6">
    <location>
        <begin position="459"/>
        <end position="477"/>
    </location>
</feature>
<sequence length="491" mass="54203">MDQEALLAGKTTHQQPIKRSVSTITIILASQALEKLAYFGLVPNMILYLTAEYGMGTAEAVNILFLWSAVTNFFPLVGAFMADSYTGRFPLIGFGSSISLLGMLLSWLTTIIQPQCDKSTHVCQPTTPLQLFLLYSSFALTSIGAGGVRSSCLAFAADQLQPNHTSSSCIATSALETLFNWYYISIMLACFLSQSLLVFVQTTYGWQIGFGVSVAAMGLSVALFFAASPFYVRFKCESGHSRNPWKLCRVQQVEDLKSLINVLPIWSTGIISSLVTACQVSFIVLQAKAMDRRTFIKGFEIPPGSYGLFMVISFALFLVLYDLVIVPLVSWTLRKPFRLGVMVRMGVGIAISVLCISTLATVEYVRRKRAREERGTNLSAMWLLPYMILGGISEALNSIAQNEFFYSELPKSMSSVATTLSGLNMAAASLVSSWIVTVVDVTTCRNWITEDIDEGHLDYYYWLVAGLSLLNLLYFVLCSKSYGTCKREVEN</sequence>
<feature type="transmembrane region" description="Helical" evidence="6">
    <location>
        <begin position="61"/>
        <end position="82"/>
    </location>
</feature>
<dbReference type="GO" id="GO:0022857">
    <property type="term" value="F:transmembrane transporter activity"/>
    <property type="evidence" value="ECO:0007669"/>
    <property type="project" value="InterPro"/>
</dbReference>
<keyword evidence="4 6" id="KW-1133">Transmembrane helix</keyword>
<evidence type="ECO:0000256" key="5">
    <source>
        <dbReference type="ARBA" id="ARBA00023136"/>
    </source>
</evidence>
<dbReference type="Gene3D" id="1.20.1250.20">
    <property type="entry name" value="MFS general substrate transporter like domains"/>
    <property type="match status" value="2"/>
</dbReference>
<keyword evidence="3 6" id="KW-0812">Transmembrane</keyword>
<keyword evidence="5 6" id="KW-0472">Membrane</keyword>
<dbReference type="InterPro" id="IPR036259">
    <property type="entry name" value="MFS_trans_sf"/>
</dbReference>
<name>A0A565CK84_9BRAS</name>
<feature type="transmembrane region" description="Helical" evidence="6">
    <location>
        <begin position="341"/>
        <end position="360"/>
    </location>
</feature>
<organism evidence="7 8">
    <name type="scientific">Arabis nemorensis</name>
    <dbReference type="NCBI Taxonomy" id="586526"/>
    <lineage>
        <taxon>Eukaryota</taxon>
        <taxon>Viridiplantae</taxon>
        <taxon>Streptophyta</taxon>
        <taxon>Embryophyta</taxon>
        <taxon>Tracheophyta</taxon>
        <taxon>Spermatophyta</taxon>
        <taxon>Magnoliopsida</taxon>
        <taxon>eudicotyledons</taxon>
        <taxon>Gunneridae</taxon>
        <taxon>Pentapetalae</taxon>
        <taxon>rosids</taxon>
        <taxon>malvids</taxon>
        <taxon>Brassicales</taxon>
        <taxon>Brassicaceae</taxon>
        <taxon>Arabideae</taxon>
        <taxon>Arabis</taxon>
    </lineage>
</organism>
<dbReference type="InterPro" id="IPR000109">
    <property type="entry name" value="POT_fam"/>
</dbReference>
<evidence type="ECO:0000256" key="6">
    <source>
        <dbReference type="SAM" id="Phobius"/>
    </source>
</evidence>
<keyword evidence="8" id="KW-1185">Reference proteome</keyword>
<comment type="subcellular location">
    <subcellularLocation>
        <location evidence="1">Membrane</location>
        <topology evidence="1">Multi-pass membrane protein</topology>
    </subcellularLocation>
</comment>
<evidence type="ECO:0000256" key="1">
    <source>
        <dbReference type="ARBA" id="ARBA00004141"/>
    </source>
</evidence>
<evidence type="ECO:0000313" key="7">
    <source>
        <dbReference type="EMBL" id="VVB14138.1"/>
    </source>
</evidence>
<dbReference type="GO" id="GO:0016020">
    <property type="term" value="C:membrane"/>
    <property type="evidence" value="ECO:0007669"/>
    <property type="project" value="UniProtKB-SubCell"/>
</dbReference>
<feature type="transmembrane region" description="Helical" evidence="6">
    <location>
        <begin position="206"/>
        <end position="232"/>
    </location>
</feature>
<proteinExistence type="inferred from homology"/>
<accession>A0A565CK84</accession>
<dbReference type="AlphaFoldDB" id="A0A565CK84"/>
<comment type="similarity">
    <text evidence="2">Belongs to the major facilitator superfamily. Proton-dependent oligopeptide transporter (POT/PTR) (TC 2.A.17) family.</text>
</comment>
<reference evidence="7" key="1">
    <citation type="submission" date="2019-07" db="EMBL/GenBank/DDBJ databases">
        <authorList>
            <person name="Dittberner H."/>
        </authorList>
    </citation>
    <scope>NUCLEOTIDE SEQUENCE [LARGE SCALE GENOMIC DNA]</scope>
</reference>
<dbReference type="PANTHER" id="PTHR11654">
    <property type="entry name" value="OLIGOPEPTIDE TRANSPORTER-RELATED"/>
    <property type="match status" value="1"/>
</dbReference>
<feature type="transmembrane region" description="Helical" evidence="6">
    <location>
        <begin position="305"/>
        <end position="329"/>
    </location>
</feature>